<sequence length="260" mass="28577">MTTDRLFLTFTHLTDATRHAEYNAWHQLDHLPENRLLPGVAWGDRWVRTPGCAAAGHVGDPAFAPVQYAVAYGFRHPLETALRDWTDLNQRALWWGRRPELAWTRRQPAGFFHPVKDYAAPRVLVAPAALPHRPHRGVHLTLSRTAAPDTAAGAAYFAALDRQVVPALLAVPGVAGAATYRFAEGAAAFGAQGPEADGGLTLRLLYLDGDVLETSAAVERARPDWIGRGSAAGDVEHVLLSTPLLSIRPWEWDWFDGDRM</sequence>
<name>A0A1I2JX50_9ACTN</name>
<accession>A0A1I2JX50</accession>
<dbReference type="OrthoDB" id="3666940at2"/>
<dbReference type="AlphaFoldDB" id="A0A1I2JX50"/>
<gene>
    <name evidence="1" type="ORF">SAMN05216251_12058</name>
</gene>
<organism evidence="1 2">
    <name type="scientific">Actinacidiphila alni</name>
    <dbReference type="NCBI Taxonomy" id="380248"/>
    <lineage>
        <taxon>Bacteria</taxon>
        <taxon>Bacillati</taxon>
        <taxon>Actinomycetota</taxon>
        <taxon>Actinomycetes</taxon>
        <taxon>Kitasatosporales</taxon>
        <taxon>Streptomycetaceae</taxon>
        <taxon>Actinacidiphila</taxon>
    </lineage>
</organism>
<evidence type="ECO:0000313" key="1">
    <source>
        <dbReference type="EMBL" id="SFF58769.1"/>
    </source>
</evidence>
<dbReference type="EMBL" id="FONG01000020">
    <property type="protein sequence ID" value="SFF58769.1"/>
    <property type="molecule type" value="Genomic_DNA"/>
</dbReference>
<dbReference type="STRING" id="380248.SAMN05216251_12058"/>
<dbReference type="RefSeq" id="WP_093716407.1">
    <property type="nucleotide sequence ID" value="NZ_FONG01000020.1"/>
</dbReference>
<reference evidence="2" key="1">
    <citation type="submission" date="2016-10" db="EMBL/GenBank/DDBJ databases">
        <authorList>
            <person name="Varghese N."/>
            <person name="Submissions S."/>
        </authorList>
    </citation>
    <scope>NUCLEOTIDE SEQUENCE [LARGE SCALE GENOMIC DNA]</scope>
    <source>
        <strain evidence="2">CGMCC 4.3510</strain>
    </source>
</reference>
<keyword evidence="2" id="KW-1185">Reference proteome</keyword>
<evidence type="ECO:0000313" key="2">
    <source>
        <dbReference type="Proteomes" id="UP000199323"/>
    </source>
</evidence>
<dbReference type="Proteomes" id="UP000199323">
    <property type="component" value="Unassembled WGS sequence"/>
</dbReference>
<protein>
    <submittedName>
        <fullName evidence="1">Uncharacterized protein</fullName>
    </submittedName>
</protein>
<proteinExistence type="predicted"/>